<feature type="transmembrane region" description="Helical" evidence="1">
    <location>
        <begin position="195"/>
        <end position="211"/>
    </location>
</feature>
<gene>
    <name evidence="2" type="ORF">Mgra_00005605</name>
</gene>
<sequence length="223" mass="25569">MDIKIFLYILFNLFPSLLSAYIGAITFCIFYISFKNVLSNWKIFKKEFFMPILNNGQIMNLQTFNQIELSISLLLRLSHCTSDCLASLGNSLFINAIFLNLAAGFISGGGGEGNGDGNSSLLYNIFYHINNINWSLLRPYDVHSIIYEIKDQLLLEENIWINNNNEEIKLKLCDHTKNLIKRIEGIKIHRIGQQLFNLIFIAQMVLLWLLVANSKCLVHSKES</sequence>
<evidence type="ECO:0000256" key="1">
    <source>
        <dbReference type="SAM" id="Phobius"/>
    </source>
</evidence>
<dbReference type="OrthoDB" id="5900461at2759"/>
<evidence type="ECO:0000313" key="3">
    <source>
        <dbReference type="Proteomes" id="UP000605970"/>
    </source>
</evidence>
<proteinExistence type="predicted"/>
<dbReference type="Proteomes" id="UP000605970">
    <property type="component" value="Unassembled WGS sequence"/>
</dbReference>
<comment type="caution">
    <text evidence="2">The sequence shown here is derived from an EMBL/GenBank/DDBJ whole genome shotgun (WGS) entry which is preliminary data.</text>
</comment>
<keyword evidence="1" id="KW-0472">Membrane</keyword>
<feature type="non-terminal residue" evidence="2">
    <location>
        <position position="223"/>
    </location>
</feature>
<organism evidence="2 3">
    <name type="scientific">Meloidogyne graminicola</name>
    <dbReference type="NCBI Taxonomy" id="189291"/>
    <lineage>
        <taxon>Eukaryota</taxon>
        <taxon>Metazoa</taxon>
        <taxon>Ecdysozoa</taxon>
        <taxon>Nematoda</taxon>
        <taxon>Chromadorea</taxon>
        <taxon>Rhabditida</taxon>
        <taxon>Tylenchina</taxon>
        <taxon>Tylenchomorpha</taxon>
        <taxon>Tylenchoidea</taxon>
        <taxon>Meloidogynidae</taxon>
        <taxon>Meloidogyninae</taxon>
        <taxon>Meloidogyne</taxon>
    </lineage>
</organism>
<accession>A0A8S9ZPD2</accession>
<dbReference type="EMBL" id="JABEBT010000048">
    <property type="protein sequence ID" value="KAF7635008.1"/>
    <property type="molecule type" value="Genomic_DNA"/>
</dbReference>
<keyword evidence="1" id="KW-0812">Transmembrane</keyword>
<keyword evidence="1" id="KW-1133">Transmembrane helix</keyword>
<dbReference type="AlphaFoldDB" id="A0A8S9ZPD2"/>
<keyword evidence="3" id="KW-1185">Reference proteome</keyword>
<feature type="transmembrane region" description="Helical" evidence="1">
    <location>
        <begin position="6"/>
        <end position="32"/>
    </location>
</feature>
<name>A0A8S9ZPD2_9BILA</name>
<evidence type="ECO:0000313" key="2">
    <source>
        <dbReference type="EMBL" id="KAF7635008.1"/>
    </source>
</evidence>
<reference evidence="2" key="1">
    <citation type="journal article" date="2020" name="Ecol. Evol.">
        <title>Genome structure and content of the rice root-knot nematode (Meloidogyne graminicola).</title>
        <authorList>
            <person name="Phan N.T."/>
            <person name="Danchin E.G.J."/>
            <person name="Klopp C."/>
            <person name="Perfus-Barbeoch L."/>
            <person name="Kozlowski D.K."/>
            <person name="Koutsovoulos G.D."/>
            <person name="Lopez-Roques C."/>
            <person name="Bouchez O."/>
            <person name="Zahm M."/>
            <person name="Besnard G."/>
            <person name="Bellafiore S."/>
        </authorList>
    </citation>
    <scope>NUCLEOTIDE SEQUENCE</scope>
    <source>
        <strain evidence="2">VN-18</strain>
    </source>
</reference>
<protein>
    <submittedName>
        <fullName evidence="2">Uncharacterized protein</fullName>
    </submittedName>
</protein>